<sequence>MVQRTIDFRYLLLFTALALRVTERPLVSRLSRYITQRKVGVLKWLSLPVWLEIPLAVVLMDYTLCVIREQVNGENTSGYFSKGRKVREDQEEEKLTTKVNSIPVKPNH</sequence>
<accession>A0AA96GSA2</accession>
<evidence type="ECO:0000313" key="2">
    <source>
        <dbReference type="EMBL" id="WNM62621.1"/>
    </source>
</evidence>
<dbReference type="AlphaFoldDB" id="A0AA96GSA2"/>
<feature type="region of interest" description="Disordered" evidence="1">
    <location>
        <begin position="80"/>
        <end position="108"/>
    </location>
</feature>
<dbReference type="RefSeq" id="WP_312746375.1">
    <property type="nucleotide sequence ID" value="NZ_CP116968.1"/>
</dbReference>
<keyword evidence="3" id="KW-1185">Reference proteome</keyword>
<organism evidence="2 3">
    <name type="scientific">Candidatus Nitrospira neomarina</name>
    <dbReference type="NCBI Taxonomy" id="3020899"/>
    <lineage>
        <taxon>Bacteria</taxon>
        <taxon>Pseudomonadati</taxon>
        <taxon>Nitrospirota</taxon>
        <taxon>Nitrospiria</taxon>
        <taxon>Nitrospirales</taxon>
        <taxon>Nitrospiraceae</taxon>
        <taxon>Nitrospira</taxon>
    </lineage>
</organism>
<dbReference type="EMBL" id="CP116968">
    <property type="protein sequence ID" value="WNM62621.1"/>
    <property type="molecule type" value="Genomic_DNA"/>
</dbReference>
<dbReference type="Proteomes" id="UP001302494">
    <property type="component" value="Chromosome"/>
</dbReference>
<evidence type="ECO:0000313" key="3">
    <source>
        <dbReference type="Proteomes" id="UP001302494"/>
    </source>
</evidence>
<reference evidence="2 3" key="1">
    <citation type="submission" date="2023-01" db="EMBL/GenBank/DDBJ databases">
        <title>Cultivation and genomic characterization of new, ubiquitous marine nitrite-oxidizing bacteria from the Nitrospirales.</title>
        <authorList>
            <person name="Mueller A.J."/>
            <person name="Daebeler A."/>
            <person name="Herbold C.W."/>
            <person name="Kirkegaard R.H."/>
            <person name="Daims H."/>
        </authorList>
    </citation>
    <scope>NUCLEOTIDE SEQUENCE [LARGE SCALE GENOMIC DNA]</scope>
    <source>
        <strain evidence="2 3">DK</strain>
    </source>
</reference>
<gene>
    <name evidence="2" type="ORF">PQG83_02425</name>
</gene>
<protein>
    <submittedName>
        <fullName evidence="2">Uncharacterized protein</fullName>
    </submittedName>
</protein>
<proteinExistence type="predicted"/>
<name>A0AA96GSA2_9BACT</name>
<evidence type="ECO:0000256" key="1">
    <source>
        <dbReference type="SAM" id="MobiDB-lite"/>
    </source>
</evidence>
<dbReference type="KEGG" id="nneo:PQG83_02425"/>